<evidence type="ECO:0000256" key="1">
    <source>
        <dbReference type="SAM" id="MobiDB-lite"/>
    </source>
</evidence>
<evidence type="ECO:0000313" key="3">
    <source>
        <dbReference type="Proteomes" id="UP000463951"/>
    </source>
</evidence>
<feature type="region of interest" description="Disordered" evidence="1">
    <location>
        <begin position="1"/>
        <end position="146"/>
    </location>
</feature>
<dbReference type="EMBL" id="AP019620">
    <property type="protein sequence ID" value="BBJ39177.1"/>
    <property type="molecule type" value="Genomic_DNA"/>
</dbReference>
<dbReference type="Proteomes" id="UP000463951">
    <property type="component" value="Chromosome"/>
</dbReference>
<proteinExistence type="predicted"/>
<gene>
    <name evidence="2" type="ORF">SSPO_018950</name>
</gene>
<dbReference type="AlphaFoldDB" id="A0A499UZ26"/>
<protein>
    <submittedName>
        <fullName evidence="2">Uncharacterized protein</fullName>
    </submittedName>
</protein>
<sequence>MPIPVRTTPATPGASARRKADHPVHSSSNPSATSVPAVAISSSDPAHEGAPATASVTSRYTDAEAPRVTSTRSASPSPPGDSHITAPAPAAHSVTETSNRRPKPYRVLDSMASDRRNGEGPPPLANGEDEHLTFVGVDTPAGRHSP</sequence>
<feature type="compositionally biased region" description="Polar residues" evidence="1">
    <location>
        <begin position="25"/>
        <end position="44"/>
    </location>
</feature>
<name>A0A499UZ26_9ACTN</name>
<evidence type="ECO:0000313" key="2">
    <source>
        <dbReference type="EMBL" id="BBJ39177.1"/>
    </source>
</evidence>
<accession>A0A499UZ26</accession>
<organism evidence="2 3">
    <name type="scientific">Streptomyces antimycoticus</name>
    <dbReference type="NCBI Taxonomy" id="68175"/>
    <lineage>
        <taxon>Bacteria</taxon>
        <taxon>Bacillati</taxon>
        <taxon>Actinomycetota</taxon>
        <taxon>Actinomycetes</taxon>
        <taxon>Kitasatosporales</taxon>
        <taxon>Streptomycetaceae</taxon>
        <taxon>Streptomyces</taxon>
        <taxon>Streptomyces violaceusniger group</taxon>
    </lineage>
</organism>
<reference evidence="2 3" key="1">
    <citation type="journal article" date="2020" name="Int. J. Syst. Evol. Microbiol.">
        <title>Reclassification of Streptomyces castelarensis and Streptomyces sporoclivatus as later heterotypic synonyms of Streptomyces antimycoticus.</title>
        <authorList>
            <person name="Komaki H."/>
            <person name="Tamura T."/>
        </authorList>
    </citation>
    <scope>NUCLEOTIDE SEQUENCE [LARGE SCALE GENOMIC DNA]</scope>
    <source>
        <strain evidence="2 3">NBRC 100767</strain>
    </source>
</reference>